<protein>
    <submittedName>
        <fullName evidence="2">Oligopeptide transport ATP-binding protein OppD</fullName>
    </submittedName>
</protein>
<dbReference type="GO" id="GO:0005524">
    <property type="term" value="F:ATP binding"/>
    <property type="evidence" value="ECO:0007669"/>
    <property type="project" value="UniProtKB-KW"/>
</dbReference>
<sequence length="321" mass="34115">MGHVEAKPLDPLNEGGRGRGPTRKDLDKGGRSTGHVFQQDVEDDRGATHVGDLVERDVLVNFVGGGAADTDVGASAGCHTPGEGPTIAVEHGKGPQVDWLRPHPPSDDQAECAEVGATVTIHRTLGLGRRGPRCVVEGDWVPLIRHLLRAIGRVASTNEVLVLEGAVAGARRGEHVVDDDHQWHGGVTVRQKAEGVAGHGDVLLVDEEKLGFRVTEDGGYAAGVKPRVYGVEDGCRHWHREMHLIQGRDTKDNIANNYATHHVILGDVEGLESGGKATAPFVSLPPSEREAAIDYGLTVRVNDGGPFQESQGSQGHGVILD</sequence>
<keyword evidence="2" id="KW-0067">ATP-binding</keyword>
<evidence type="ECO:0000313" key="2">
    <source>
        <dbReference type="EMBL" id="GER27233.1"/>
    </source>
</evidence>
<accession>A0A5A7P322</accession>
<name>A0A5A7P322_STRAF</name>
<organism evidence="2 3">
    <name type="scientific">Striga asiatica</name>
    <name type="common">Asiatic witchweed</name>
    <name type="synonym">Buchnera asiatica</name>
    <dbReference type="NCBI Taxonomy" id="4170"/>
    <lineage>
        <taxon>Eukaryota</taxon>
        <taxon>Viridiplantae</taxon>
        <taxon>Streptophyta</taxon>
        <taxon>Embryophyta</taxon>
        <taxon>Tracheophyta</taxon>
        <taxon>Spermatophyta</taxon>
        <taxon>Magnoliopsida</taxon>
        <taxon>eudicotyledons</taxon>
        <taxon>Gunneridae</taxon>
        <taxon>Pentapetalae</taxon>
        <taxon>asterids</taxon>
        <taxon>lamiids</taxon>
        <taxon>Lamiales</taxon>
        <taxon>Orobanchaceae</taxon>
        <taxon>Buchnereae</taxon>
        <taxon>Striga</taxon>
    </lineage>
</organism>
<reference evidence="3" key="1">
    <citation type="journal article" date="2019" name="Curr. Biol.">
        <title>Genome Sequence of Striga asiatica Provides Insight into the Evolution of Plant Parasitism.</title>
        <authorList>
            <person name="Yoshida S."/>
            <person name="Kim S."/>
            <person name="Wafula E.K."/>
            <person name="Tanskanen J."/>
            <person name="Kim Y.M."/>
            <person name="Honaas L."/>
            <person name="Yang Z."/>
            <person name="Spallek T."/>
            <person name="Conn C.E."/>
            <person name="Ichihashi Y."/>
            <person name="Cheong K."/>
            <person name="Cui S."/>
            <person name="Der J.P."/>
            <person name="Gundlach H."/>
            <person name="Jiao Y."/>
            <person name="Hori C."/>
            <person name="Ishida J.K."/>
            <person name="Kasahara H."/>
            <person name="Kiba T."/>
            <person name="Kim M.S."/>
            <person name="Koo N."/>
            <person name="Laohavisit A."/>
            <person name="Lee Y.H."/>
            <person name="Lumba S."/>
            <person name="McCourt P."/>
            <person name="Mortimer J.C."/>
            <person name="Mutuku J.M."/>
            <person name="Nomura T."/>
            <person name="Sasaki-Sekimoto Y."/>
            <person name="Seto Y."/>
            <person name="Wang Y."/>
            <person name="Wakatake T."/>
            <person name="Sakakibara H."/>
            <person name="Demura T."/>
            <person name="Yamaguchi S."/>
            <person name="Yoneyama K."/>
            <person name="Manabe R.I."/>
            <person name="Nelson D.C."/>
            <person name="Schulman A.H."/>
            <person name="Timko M.P."/>
            <person name="dePamphilis C.W."/>
            <person name="Choi D."/>
            <person name="Shirasu K."/>
        </authorList>
    </citation>
    <scope>NUCLEOTIDE SEQUENCE [LARGE SCALE GENOMIC DNA]</scope>
    <source>
        <strain evidence="3">cv. UVA1</strain>
    </source>
</reference>
<evidence type="ECO:0000313" key="3">
    <source>
        <dbReference type="Proteomes" id="UP000325081"/>
    </source>
</evidence>
<gene>
    <name evidence="2" type="ORF">STAS_02926</name>
</gene>
<keyword evidence="2" id="KW-0547">Nucleotide-binding</keyword>
<dbReference type="AlphaFoldDB" id="A0A5A7P322"/>
<evidence type="ECO:0000256" key="1">
    <source>
        <dbReference type="SAM" id="MobiDB-lite"/>
    </source>
</evidence>
<comment type="caution">
    <text evidence="2">The sequence shown here is derived from an EMBL/GenBank/DDBJ whole genome shotgun (WGS) entry which is preliminary data.</text>
</comment>
<feature type="region of interest" description="Disordered" evidence="1">
    <location>
        <begin position="1"/>
        <end position="39"/>
    </location>
</feature>
<proteinExistence type="predicted"/>
<dbReference type="EMBL" id="BKCP01001669">
    <property type="protein sequence ID" value="GER27233.1"/>
    <property type="molecule type" value="Genomic_DNA"/>
</dbReference>
<keyword evidence="3" id="KW-1185">Reference proteome</keyword>
<dbReference type="Proteomes" id="UP000325081">
    <property type="component" value="Unassembled WGS sequence"/>
</dbReference>